<evidence type="ECO:0008006" key="3">
    <source>
        <dbReference type="Google" id="ProtNLM"/>
    </source>
</evidence>
<dbReference type="RefSeq" id="WP_069974600.1">
    <property type="nucleotide sequence ID" value="NZ_CP017269.1"/>
</dbReference>
<organism evidence="1 2">
    <name type="scientific">Geosporobacter ferrireducens</name>
    <dbReference type="NCBI Taxonomy" id="1424294"/>
    <lineage>
        <taxon>Bacteria</taxon>
        <taxon>Bacillati</taxon>
        <taxon>Bacillota</taxon>
        <taxon>Clostridia</taxon>
        <taxon>Peptostreptococcales</taxon>
        <taxon>Thermotaleaceae</taxon>
        <taxon>Geosporobacter</taxon>
    </lineage>
</organism>
<dbReference type="EMBL" id="CP017269">
    <property type="protein sequence ID" value="AOT69034.1"/>
    <property type="molecule type" value="Genomic_DNA"/>
</dbReference>
<reference evidence="1 2" key="1">
    <citation type="submission" date="2016-09" db="EMBL/GenBank/DDBJ databases">
        <title>Genomic analysis reveals versatility of anaerobic energy metabolism of Geosporobacter ferrireducens IRF9 of phylum Firmicutes.</title>
        <authorList>
            <person name="Kim S.-J."/>
        </authorList>
    </citation>
    <scope>NUCLEOTIDE SEQUENCE [LARGE SCALE GENOMIC DNA]</scope>
    <source>
        <strain evidence="1 2">IRF9</strain>
    </source>
</reference>
<proteinExistence type="predicted"/>
<dbReference type="KEGG" id="gfe:Gferi_05350"/>
<dbReference type="Proteomes" id="UP000095743">
    <property type="component" value="Chromosome"/>
</dbReference>
<keyword evidence="2" id="KW-1185">Reference proteome</keyword>
<accession>A0A1D8GDR3</accession>
<dbReference type="STRING" id="1424294.Gferi_05350"/>
<gene>
    <name evidence="1" type="ORF">Gferi_05350</name>
</gene>
<dbReference type="AlphaFoldDB" id="A0A1D8GDR3"/>
<evidence type="ECO:0000313" key="2">
    <source>
        <dbReference type="Proteomes" id="UP000095743"/>
    </source>
</evidence>
<name>A0A1D8GDR3_9FIRM</name>
<sequence>MKNIATKELNYVKDFLSWELLSAKKCYQYAQQETNPQRKQLFMDTVNVHQQNYMSLLNYINQLNNEKNNTNTMNMNQGGQVH</sequence>
<evidence type="ECO:0000313" key="1">
    <source>
        <dbReference type="EMBL" id="AOT69034.1"/>
    </source>
</evidence>
<protein>
    <recommendedName>
        <fullName evidence="3">Spore coat protein</fullName>
    </recommendedName>
</protein>